<protein>
    <submittedName>
        <fullName evidence="1">Uncharacterized protein</fullName>
    </submittedName>
</protein>
<reference evidence="1" key="2">
    <citation type="submission" date="2021-05" db="EMBL/GenBank/DDBJ databases">
        <authorList>
            <person name="Pain A."/>
        </authorList>
    </citation>
    <scope>NUCLEOTIDE SEQUENCE</scope>
    <source>
        <strain evidence="1">1802A</strain>
    </source>
</reference>
<dbReference type="AlphaFoldDB" id="A0AAD9GJS9"/>
<proteinExistence type="predicted"/>
<accession>A0AAD9GJS9</accession>
<name>A0AAD9GJS9_BABDI</name>
<sequence>MLVTHLSRVLLQKLAAPPPRSSAYCHQLKYKPPGRRHISFWQPVNKPPDHVDATASAPGLYPKHQNSTSVVTKLWQSIKRAARIEEGDPDEQVTEYFQYSVERLMMHPGEFTFGKFAMYIEVNDDLSVPLKQLKLQRTFTCINATIHTDEILQFLTPREKESDSASVFSHQAKLQLAEAAKAHPLMMCHPVHKQHHLTIVQCTLKDVNDMLYHHDICKTDRTWYFRRLVLGRHLPTSYEEREYLSYQRPIAREAAKLFPETSSLEAAKIREIRDHVHYRKPPYVVLVCGTCPVQYQDMAMVPPSNQWKKYVEHTRIYEAKKTTLADPSVGG</sequence>
<dbReference type="EMBL" id="JAHBMH010000007">
    <property type="protein sequence ID" value="KAK1939750.1"/>
    <property type="molecule type" value="Genomic_DNA"/>
</dbReference>
<evidence type="ECO:0000313" key="1">
    <source>
        <dbReference type="EMBL" id="KAK1939750.1"/>
    </source>
</evidence>
<organism evidence="1 2">
    <name type="scientific">Babesia divergens</name>
    <dbReference type="NCBI Taxonomy" id="32595"/>
    <lineage>
        <taxon>Eukaryota</taxon>
        <taxon>Sar</taxon>
        <taxon>Alveolata</taxon>
        <taxon>Apicomplexa</taxon>
        <taxon>Aconoidasida</taxon>
        <taxon>Piroplasmida</taxon>
        <taxon>Babesiidae</taxon>
        <taxon>Babesia</taxon>
    </lineage>
</organism>
<keyword evidence="2" id="KW-1185">Reference proteome</keyword>
<comment type="caution">
    <text evidence="1">The sequence shown here is derived from an EMBL/GenBank/DDBJ whole genome shotgun (WGS) entry which is preliminary data.</text>
</comment>
<evidence type="ECO:0000313" key="2">
    <source>
        <dbReference type="Proteomes" id="UP001195914"/>
    </source>
</evidence>
<reference evidence="1" key="1">
    <citation type="journal article" date="2014" name="Nucleic Acids Res.">
        <title>The evolutionary dynamics of variant antigen genes in Babesia reveal a history of genomic innovation underlying host-parasite interaction.</title>
        <authorList>
            <person name="Jackson A.P."/>
            <person name="Otto T.D."/>
            <person name="Darby A."/>
            <person name="Ramaprasad A."/>
            <person name="Xia D."/>
            <person name="Echaide I.E."/>
            <person name="Farber M."/>
            <person name="Gahlot S."/>
            <person name="Gamble J."/>
            <person name="Gupta D."/>
            <person name="Gupta Y."/>
            <person name="Jackson L."/>
            <person name="Malandrin L."/>
            <person name="Malas T.B."/>
            <person name="Moussa E."/>
            <person name="Nair M."/>
            <person name="Reid A.J."/>
            <person name="Sanders M."/>
            <person name="Sharma J."/>
            <person name="Tracey A."/>
            <person name="Quail M.A."/>
            <person name="Weir W."/>
            <person name="Wastling J.M."/>
            <person name="Hall N."/>
            <person name="Willadsen P."/>
            <person name="Lingelbach K."/>
            <person name="Shiels B."/>
            <person name="Tait A."/>
            <person name="Berriman M."/>
            <person name="Allred D.R."/>
            <person name="Pain A."/>
        </authorList>
    </citation>
    <scope>NUCLEOTIDE SEQUENCE</scope>
    <source>
        <strain evidence="1">1802A</strain>
    </source>
</reference>
<gene>
    <name evidence="1" type="ORF">X943_002936</name>
</gene>
<dbReference type="Proteomes" id="UP001195914">
    <property type="component" value="Unassembled WGS sequence"/>
</dbReference>